<proteinExistence type="predicted"/>
<evidence type="ECO:0000313" key="2">
    <source>
        <dbReference type="EMBL" id="BBH94268.1"/>
    </source>
</evidence>
<feature type="compositionally biased region" description="Basic and acidic residues" evidence="1">
    <location>
        <begin position="1"/>
        <end position="14"/>
    </location>
</feature>
<protein>
    <submittedName>
        <fullName evidence="2">Uncharacterized protein</fullName>
    </submittedName>
</protein>
<dbReference type="AlphaFoldDB" id="A0A455T2X7"/>
<organism evidence="2">
    <name type="scientific">Thermogemmatispora argillosa</name>
    <dbReference type="NCBI Taxonomy" id="2045280"/>
    <lineage>
        <taxon>Bacteria</taxon>
        <taxon>Bacillati</taxon>
        <taxon>Chloroflexota</taxon>
        <taxon>Ktedonobacteria</taxon>
        <taxon>Thermogemmatisporales</taxon>
        <taxon>Thermogemmatisporaceae</taxon>
        <taxon>Thermogemmatispora</taxon>
    </lineage>
</organism>
<reference evidence="2" key="1">
    <citation type="submission" date="2018-12" db="EMBL/GenBank/DDBJ databases">
        <title>Novel natural products biosynthetic potential of the class Ktedonobacteria.</title>
        <authorList>
            <person name="Zheng Y."/>
            <person name="Saitou A."/>
            <person name="Wang C.M."/>
            <person name="Toyoda A."/>
            <person name="Minakuchi Y."/>
            <person name="Sekiguchi Y."/>
            <person name="Ueda K."/>
            <person name="Takano H."/>
            <person name="Sakai Y."/>
            <person name="Yokota A."/>
            <person name="Yabe S."/>
        </authorList>
    </citation>
    <scope>NUCLEOTIDE SEQUENCE</scope>
    <source>
        <strain evidence="2">A3-2</strain>
    </source>
</reference>
<dbReference type="EMBL" id="AP019377">
    <property type="protein sequence ID" value="BBH94268.1"/>
    <property type="molecule type" value="Genomic_DNA"/>
</dbReference>
<evidence type="ECO:0000256" key="1">
    <source>
        <dbReference type="SAM" id="MobiDB-lite"/>
    </source>
</evidence>
<sequence>MRTKEHKMIREKRGGSAVKGNAGELTMAEGKGTAGARRREERGEERKPQRGEQAQKRVPS</sequence>
<name>A0A455T2X7_9CHLR</name>
<feature type="region of interest" description="Disordered" evidence="1">
    <location>
        <begin position="1"/>
        <end position="60"/>
    </location>
</feature>
<accession>A0A455T2X7</accession>
<gene>
    <name evidence="2" type="ORF">KTA_24670</name>
</gene>
<feature type="compositionally biased region" description="Basic and acidic residues" evidence="1">
    <location>
        <begin position="37"/>
        <end position="60"/>
    </location>
</feature>